<evidence type="ECO:0000313" key="2">
    <source>
        <dbReference type="Proteomes" id="UP000887565"/>
    </source>
</evidence>
<proteinExistence type="predicted"/>
<keyword evidence="1" id="KW-0812">Transmembrane</keyword>
<evidence type="ECO:0000256" key="1">
    <source>
        <dbReference type="SAM" id="Phobius"/>
    </source>
</evidence>
<dbReference type="Proteomes" id="UP000887565">
    <property type="component" value="Unplaced"/>
</dbReference>
<protein>
    <submittedName>
        <fullName evidence="3">Uncharacterized protein</fullName>
    </submittedName>
</protein>
<evidence type="ECO:0000313" key="3">
    <source>
        <dbReference type="WBParaSite" id="nRc.2.0.1.t13605-RA"/>
    </source>
</evidence>
<organism evidence="2 3">
    <name type="scientific">Romanomermis culicivorax</name>
    <name type="common">Nematode worm</name>
    <dbReference type="NCBI Taxonomy" id="13658"/>
    <lineage>
        <taxon>Eukaryota</taxon>
        <taxon>Metazoa</taxon>
        <taxon>Ecdysozoa</taxon>
        <taxon>Nematoda</taxon>
        <taxon>Enoplea</taxon>
        <taxon>Dorylaimia</taxon>
        <taxon>Mermithida</taxon>
        <taxon>Mermithoidea</taxon>
        <taxon>Mermithidae</taxon>
        <taxon>Romanomermis</taxon>
    </lineage>
</organism>
<dbReference type="WBParaSite" id="nRc.2.0.1.t13605-RA">
    <property type="protein sequence ID" value="nRc.2.0.1.t13605-RA"/>
    <property type="gene ID" value="nRc.2.0.1.g13605"/>
</dbReference>
<reference evidence="3" key="1">
    <citation type="submission" date="2022-11" db="UniProtKB">
        <authorList>
            <consortium name="WormBaseParasite"/>
        </authorList>
    </citation>
    <scope>IDENTIFICATION</scope>
</reference>
<accession>A0A915IHP6</accession>
<keyword evidence="2" id="KW-1185">Reference proteome</keyword>
<dbReference type="AlphaFoldDB" id="A0A915IHP6"/>
<keyword evidence="1" id="KW-0472">Membrane</keyword>
<name>A0A915IHP6_ROMCU</name>
<sequence>MLIRRSVHLKYTVLNFDKGGYCIHPLVTGLSITLVRLLFATFMQISVVIRPKMAKGANVGGSIFFAVVFKSFNRLSNCS</sequence>
<feature type="transmembrane region" description="Helical" evidence="1">
    <location>
        <begin position="21"/>
        <end position="47"/>
    </location>
</feature>
<keyword evidence="1" id="KW-1133">Transmembrane helix</keyword>